<dbReference type="InterPro" id="IPR003749">
    <property type="entry name" value="ThiS/MoaD-like"/>
</dbReference>
<keyword evidence="2" id="KW-1185">Reference proteome</keyword>
<dbReference type="Gene3D" id="3.10.20.30">
    <property type="match status" value="1"/>
</dbReference>
<reference evidence="1 2" key="1">
    <citation type="submission" date="2016-12" db="EMBL/GenBank/DDBJ databases">
        <authorList>
            <person name="Song W.-J."/>
            <person name="Kurnit D.M."/>
        </authorList>
    </citation>
    <scope>NUCLEOTIDE SEQUENCE [LARGE SCALE GENOMIC DNA]</scope>
    <source>
        <strain evidence="1 2">IMCC3135</strain>
    </source>
</reference>
<dbReference type="InterPro" id="IPR010035">
    <property type="entry name" value="Thi_S"/>
</dbReference>
<dbReference type="NCBIfam" id="TIGR01683">
    <property type="entry name" value="thiS"/>
    <property type="match status" value="1"/>
</dbReference>
<dbReference type="OrthoDB" id="9800283at2"/>
<organism evidence="1 2">
    <name type="scientific">Granulosicoccus antarcticus IMCC3135</name>
    <dbReference type="NCBI Taxonomy" id="1192854"/>
    <lineage>
        <taxon>Bacteria</taxon>
        <taxon>Pseudomonadati</taxon>
        <taxon>Pseudomonadota</taxon>
        <taxon>Gammaproteobacteria</taxon>
        <taxon>Chromatiales</taxon>
        <taxon>Granulosicoccaceae</taxon>
        <taxon>Granulosicoccus</taxon>
    </lineage>
</organism>
<dbReference type="PANTHER" id="PTHR34472:SF1">
    <property type="entry name" value="SULFUR CARRIER PROTEIN THIS"/>
    <property type="match status" value="1"/>
</dbReference>
<dbReference type="CDD" id="cd00565">
    <property type="entry name" value="Ubl_ThiS"/>
    <property type="match status" value="1"/>
</dbReference>
<dbReference type="Proteomes" id="UP000250079">
    <property type="component" value="Chromosome"/>
</dbReference>
<dbReference type="SUPFAM" id="SSF54285">
    <property type="entry name" value="MoaD/ThiS"/>
    <property type="match status" value="1"/>
</dbReference>
<evidence type="ECO:0000313" key="2">
    <source>
        <dbReference type="Proteomes" id="UP000250079"/>
    </source>
</evidence>
<dbReference type="KEGG" id="gai:IMCC3135_19895"/>
<gene>
    <name evidence="1" type="ORF">IMCC3135_19895</name>
</gene>
<sequence>MKIMINGEKATVNCTRLDALLKELGHRPETVATAVNQEFVPVGQRAECELAEDDSIDIIAPMSGG</sequence>
<dbReference type="EMBL" id="CP018632">
    <property type="protein sequence ID" value="ASJ74057.1"/>
    <property type="molecule type" value="Genomic_DNA"/>
</dbReference>
<accession>A0A2Z2P148</accession>
<dbReference type="InterPro" id="IPR012675">
    <property type="entry name" value="Beta-grasp_dom_sf"/>
</dbReference>
<dbReference type="PANTHER" id="PTHR34472">
    <property type="entry name" value="SULFUR CARRIER PROTEIN THIS"/>
    <property type="match status" value="1"/>
</dbReference>
<proteinExistence type="predicted"/>
<name>A0A2Z2P148_9GAMM</name>
<dbReference type="InterPro" id="IPR016155">
    <property type="entry name" value="Mopterin_synth/thiamin_S_b"/>
</dbReference>
<dbReference type="RefSeq" id="WP_088919145.1">
    <property type="nucleotide sequence ID" value="NZ_CP018632.1"/>
</dbReference>
<protein>
    <recommendedName>
        <fullName evidence="3">Sulfur carrier protein ThiS</fullName>
    </recommendedName>
</protein>
<evidence type="ECO:0008006" key="3">
    <source>
        <dbReference type="Google" id="ProtNLM"/>
    </source>
</evidence>
<evidence type="ECO:0000313" key="1">
    <source>
        <dbReference type="EMBL" id="ASJ74057.1"/>
    </source>
</evidence>
<dbReference type="Pfam" id="PF02597">
    <property type="entry name" value="ThiS"/>
    <property type="match status" value="1"/>
</dbReference>
<dbReference type="AlphaFoldDB" id="A0A2Z2P148"/>